<reference evidence="2" key="1">
    <citation type="submission" date="2010-08" db="EMBL/GenBank/DDBJ databases">
        <authorList>
            <consortium name="Caenorhabditis japonica Sequencing Consortium"/>
            <person name="Wilson R.K."/>
        </authorList>
    </citation>
    <scope>NUCLEOTIDE SEQUENCE [LARGE SCALE GENOMIC DNA]</scope>
    <source>
        <strain evidence="2">DF5081</strain>
    </source>
</reference>
<dbReference type="Proteomes" id="UP000005237">
    <property type="component" value="Unassembled WGS sequence"/>
</dbReference>
<dbReference type="EnsemblMetazoa" id="CJA31765.1">
    <property type="protein sequence ID" value="CJA31765.1"/>
    <property type="gene ID" value="WBGene00207612"/>
</dbReference>
<evidence type="ECO:0000313" key="1">
    <source>
        <dbReference type="EnsemblMetazoa" id="CJA31765.1"/>
    </source>
</evidence>
<reference evidence="1" key="2">
    <citation type="submission" date="2022-06" db="UniProtKB">
        <authorList>
            <consortium name="EnsemblMetazoa"/>
        </authorList>
    </citation>
    <scope>IDENTIFICATION</scope>
    <source>
        <strain evidence="1">DF5081</strain>
    </source>
</reference>
<proteinExistence type="predicted"/>
<organism evidence="1 2">
    <name type="scientific">Caenorhabditis japonica</name>
    <dbReference type="NCBI Taxonomy" id="281687"/>
    <lineage>
        <taxon>Eukaryota</taxon>
        <taxon>Metazoa</taxon>
        <taxon>Ecdysozoa</taxon>
        <taxon>Nematoda</taxon>
        <taxon>Chromadorea</taxon>
        <taxon>Rhabditida</taxon>
        <taxon>Rhabditina</taxon>
        <taxon>Rhabditomorpha</taxon>
        <taxon>Rhabditoidea</taxon>
        <taxon>Rhabditidae</taxon>
        <taxon>Peloderinae</taxon>
        <taxon>Caenorhabditis</taxon>
    </lineage>
</organism>
<keyword evidence="2" id="KW-1185">Reference proteome</keyword>
<sequence>MIIYCPHHYATSSCATRHATPICESIKWKASFFSSSLLRLAFNFAPAPRQACGPAAKVFFLLPQRLLFLFLRRRRRQTSD</sequence>
<dbReference type="AlphaFoldDB" id="A0A8R1EDC1"/>
<protein>
    <submittedName>
        <fullName evidence="1">Uncharacterized protein</fullName>
    </submittedName>
</protein>
<evidence type="ECO:0000313" key="2">
    <source>
        <dbReference type="Proteomes" id="UP000005237"/>
    </source>
</evidence>
<name>A0A8R1EDC1_CAEJA</name>
<accession>A0A8R1EDC1</accession>